<evidence type="ECO:0000256" key="1">
    <source>
        <dbReference type="ARBA" id="ARBA00022723"/>
    </source>
</evidence>
<keyword evidence="2" id="KW-0408">Iron</keyword>
<reference evidence="5" key="1">
    <citation type="journal article" date="2021" name="bioRxiv">
        <title>Unraveling nitrogen, sulfur and carbon metabolic pathways and microbial community transcriptional responses to substrate deprivation and toxicity stresses in a bioreactor mimicking anoxic brackish coastal sediment conditions.</title>
        <authorList>
            <person name="Martins P.D."/>
            <person name="Echeveste M.J."/>
            <person name="Arshad A."/>
            <person name="Kurth J."/>
            <person name="Ouboter H."/>
            <person name="Jetten M.S.M."/>
            <person name="Welte C.U."/>
        </authorList>
    </citation>
    <scope>NUCLEOTIDE SEQUENCE</scope>
    <source>
        <strain evidence="5">MAG_39</strain>
    </source>
</reference>
<dbReference type="GO" id="GO:0046872">
    <property type="term" value="F:metal ion binding"/>
    <property type="evidence" value="ECO:0007669"/>
    <property type="project" value="UniProtKB-KW"/>
</dbReference>
<organism evidence="5 6">
    <name type="scientific">Candidatus Nitrobium versatile</name>
    <dbReference type="NCBI Taxonomy" id="2884831"/>
    <lineage>
        <taxon>Bacteria</taxon>
        <taxon>Pseudomonadati</taxon>
        <taxon>Nitrospirota</taxon>
        <taxon>Nitrospiria</taxon>
        <taxon>Nitrospirales</taxon>
        <taxon>Nitrospiraceae</taxon>
        <taxon>Candidatus Nitrobium</taxon>
    </lineage>
</organism>
<dbReference type="InterPro" id="IPR017900">
    <property type="entry name" value="4Fe4S_Fe_S_CS"/>
</dbReference>
<feature type="domain" description="4Fe-4S ferredoxin-type" evidence="4">
    <location>
        <begin position="126"/>
        <end position="156"/>
    </location>
</feature>
<keyword evidence="3" id="KW-0411">Iron-sulfur</keyword>
<evidence type="ECO:0000313" key="6">
    <source>
        <dbReference type="Proteomes" id="UP000705867"/>
    </source>
</evidence>
<dbReference type="PROSITE" id="PS00198">
    <property type="entry name" value="4FE4S_FER_1"/>
    <property type="match status" value="1"/>
</dbReference>
<proteinExistence type="predicted"/>
<comment type="caution">
    <text evidence="5">The sequence shown here is derived from an EMBL/GenBank/DDBJ whole genome shotgun (WGS) entry which is preliminary data.</text>
</comment>
<dbReference type="PANTHER" id="PTHR42827">
    <property type="entry name" value="IRON-SULFUR CLUSTER-BINDING PROTEIN-RELATED"/>
    <property type="match status" value="1"/>
</dbReference>
<name>A0A953JAH2_9BACT</name>
<dbReference type="AlphaFoldDB" id="A0A953JAH2"/>
<evidence type="ECO:0000256" key="3">
    <source>
        <dbReference type="ARBA" id="ARBA00023014"/>
    </source>
</evidence>
<dbReference type="EMBL" id="JAIOIV010000028">
    <property type="protein sequence ID" value="MBZ0155214.1"/>
    <property type="molecule type" value="Genomic_DNA"/>
</dbReference>
<dbReference type="Proteomes" id="UP000705867">
    <property type="component" value="Unassembled WGS sequence"/>
</dbReference>
<evidence type="ECO:0000256" key="2">
    <source>
        <dbReference type="ARBA" id="ARBA00023004"/>
    </source>
</evidence>
<keyword evidence="1" id="KW-0479">Metal-binding</keyword>
<gene>
    <name evidence="5" type="ORF">K8I29_03245</name>
</gene>
<evidence type="ECO:0000259" key="4">
    <source>
        <dbReference type="PROSITE" id="PS51379"/>
    </source>
</evidence>
<sequence>MREGATLVGVGDVTQALTSELIHLNRGIAIALNRGLSSDTNEQLVRLQKLAEVWLKERGYRSFSIPPDSDRRKDKLITKLYHLVSHKTAATCSGLGWIGKNGLLINKRYGSKMSWATVLTDAPLIPDTPVSDSQCGECDLCVRHCPSGAVKGYHWSMVDPRKELVAYDKCRSLKKKRHDFTEKPNCGFCVTVCPFSRNGHKHT</sequence>
<accession>A0A953JAH2</accession>
<reference evidence="5" key="2">
    <citation type="submission" date="2021-08" db="EMBL/GenBank/DDBJ databases">
        <authorList>
            <person name="Dalcin Martins P."/>
        </authorList>
    </citation>
    <scope>NUCLEOTIDE SEQUENCE</scope>
    <source>
        <strain evidence="5">MAG_39</strain>
    </source>
</reference>
<dbReference type="InterPro" id="IPR017896">
    <property type="entry name" value="4Fe4S_Fe-S-bd"/>
</dbReference>
<dbReference type="Gene3D" id="3.30.70.20">
    <property type="match status" value="1"/>
</dbReference>
<dbReference type="SUPFAM" id="SSF46548">
    <property type="entry name" value="alpha-helical ferredoxin"/>
    <property type="match status" value="1"/>
</dbReference>
<protein>
    <submittedName>
        <fullName evidence="5">Epoxyqueuosine reductase</fullName>
    </submittedName>
</protein>
<evidence type="ECO:0000313" key="5">
    <source>
        <dbReference type="EMBL" id="MBZ0155214.1"/>
    </source>
</evidence>
<dbReference type="Pfam" id="PF13484">
    <property type="entry name" value="Fer4_16"/>
    <property type="match status" value="1"/>
</dbReference>
<dbReference type="PANTHER" id="PTHR42827:SF1">
    <property type="entry name" value="IRON-SULFUR CLUSTER-BINDING PROTEIN"/>
    <property type="match status" value="1"/>
</dbReference>
<dbReference type="GO" id="GO:0051536">
    <property type="term" value="F:iron-sulfur cluster binding"/>
    <property type="evidence" value="ECO:0007669"/>
    <property type="project" value="UniProtKB-KW"/>
</dbReference>
<dbReference type="PROSITE" id="PS51379">
    <property type="entry name" value="4FE4S_FER_2"/>
    <property type="match status" value="1"/>
</dbReference>